<keyword evidence="3" id="KW-0238">DNA-binding</keyword>
<evidence type="ECO:0000256" key="4">
    <source>
        <dbReference type="ARBA" id="ARBA00023163"/>
    </source>
</evidence>
<proteinExistence type="inferred from homology"/>
<accession>A0ABQ3H092</accession>
<dbReference type="PANTHER" id="PTHR30537:SF5">
    <property type="entry name" value="HTH-TYPE TRANSCRIPTIONAL ACTIVATOR TTDR-RELATED"/>
    <property type="match status" value="1"/>
</dbReference>
<evidence type="ECO:0000256" key="2">
    <source>
        <dbReference type="ARBA" id="ARBA00023015"/>
    </source>
</evidence>
<keyword evidence="7" id="KW-1185">Reference proteome</keyword>
<dbReference type="InterPro" id="IPR058163">
    <property type="entry name" value="LysR-type_TF_proteobact-type"/>
</dbReference>
<name>A0ABQ3H092_9NEIS</name>
<dbReference type="Proteomes" id="UP000604737">
    <property type="component" value="Unassembled WGS sequence"/>
</dbReference>
<feature type="domain" description="HTH lysR-type" evidence="5">
    <location>
        <begin position="16"/>
        <end position="71"/>
    </location>
</feature>
<organism evidence="6 7">
    <name type="scientific">Jeongeupia chitinilytica</name>
    <dbReference type="NCBI Taxonomy" id="1041641"/>
    <lineage>
        <taxon>Bacteria</taxon>
        <taxon>Pseudomonadati</taxon>
        <taxon>Pseudomonadota</taxon>
        <taxon>Betaproteobacteria</taxon>
        <taxon>Neisseriales</taxon>
        <taxon>Chitinibacteraceae</taxon>
        <taxon>Jeongeupia</taxon>
    </lineage>
</organism>
<dbReference type="Gene3D" id="3.40.190.290">
    <property type="match status" value="1"/>
</dbReference>
<gene>
    <name evidence="6" type="ORF">GCM10007350_17670</name>
</gene>
<comment type="caution">
    <text evidence="6">The sequence shown here is derived from an EMBL/GenBank/DDBJ whole genome shotgun (WGS) entry which is preliminary data.</text>
</comment>
<dbReference type="PROSITE" id="PS50931">
    <property type="entry name" value="HTH_LYSR"/>
    <property type="match status" value="1"/>
</dbReference>
<evidence type="ECO:0000313" key="7">
    <source>
        <dbReference type="Proteomes" id="UP000604737"/>
    </source>
</evidence>
<dbReference type="SUPFAM" id="SSF53850">
    <property type="entry name" value="Periplasmic binding protein-like II"/>
    <property type="match status" value="1"/>
</dbReference>
<sequence>MNHGERGTSGDFLGLLDDMAVFVRVVDAGSFSAAARQLGSTPSAVSRQIARLETALGARLLERTTRKLRLSEPGRAALARAQDMVAAARAVMAVSNEFMDAPRGLVRLSAPNAFARQVVHPTLPAFLARHPDVDVQLILTDRDVDPYEDDVDLVLRITETPPPGLAARPLMRIQHLLVAAPAYLAARGTPAHPRELAGHSCIYLGETPDDARWQFRRDKDVATVTVRGRYVANHSGVRLEAALSGLGIACLPLFTARAALADGALLQVLPDWVFHAPAYRGTAWLLYPPKRHLAPKVRVLIDHLATQLAQ</sequence>
<dbReference type="Pfam" id="PF00126">
    <property type="entry name" value="HTH_1"/>
    <property type="match status" value="1"/>
</dbReference>
<keyword evidence="4" id="KW-0804">Transcription</keyword>
<dbReference type="Gene3D" id="1.10.10.10">
    <property type="entry name" value="Winged helix-like DNA-binding domain superfamily/Winged helix DNA-binding domain"/>
    <property type="match status" value="1"/>
</dbReference>
<protein>
    <submittedName>
        <fullName evidence="6">Transcriptional regulator</fullName>
    </submittedName>
</protein>
<keyword evidence="2" id="KW-0805">Transcription regulation</keyword>
<dbReference type="EMBL" id="BMYO01000004">
    <property type="protein sequence ID" value="GHD62151.1"/>
    <property type="molecule type" value="Genomic_DNA"/>
</dbReference>
<dbReference type="InterPro" id="IPR036388">
    <property type="entry name" value="WH-like_DNA-bd_sf"/>
</dbReference>
<evidence type="ECO:0000256" key="3">
    <source>
        <dbReference type="ARBA" id="ARBA00023125"/>
    </source>
</evidence>
<evidence type="ECO:0000256" key="1">
    <source>
        <dbReference type="ARBA" id="ARBA00009437"/>
    </source>
</evidence>
<dbReference type="InterPro" id="IPR005119">
    <property type="entry name" value="LysR_subst-bd"/>
</dbReference>
<dbReference type="PANTHER" id="PTHR30537">
    <property type="entry name" value="HTH-TYPE TRANSCRIPTIONAL REGULATOR"/>
    <property type="match status" value="1"/>
</dbReference>
<dbReference type="PRINTS" id="PR00039">
    <property type="entry name" value="HTHLYSR"/>
</dbReference>
<reference evidence="7" key="1">
    <citation type="journal article" date="2019" name="Int. J. Syst. Evol. Microbiol.">
        <title>The Global Catalogue of Microorganisms (GCM) 10K type strain sequencing project: providing services to taxonomists for standard genome sequencing and annotation.</title>
        <authorList>
            <consortium name="The Broad Institute Genomics Platform"/>
            <consortium name="The Broad Institute Genome Sequencing Center for Infectious Disease"/>
            <person name="Wu L."/>
            <person name="Ma J."/>
        </authorList>
    </citation>
    <scope>NUCLEOTIDE SEQUENCE [LARGE SCALE GENOMIC DNA]</scope>
    <source>
        <strain evidence="7">KCTC 23701</strain>
    </source>
</reference>
<comment type="similarity">
    <text evidence="1">Belongs to the LysR transcriptional regulatory family.</text>
</comment>
<dbReference type="InterPro" id="IPR000847">
    <property type="entry name" value="LysR_HTH_N"/>
</dbReference>
<dbReference type="InterPro" id="IPR036390">
    <property type="entry name" value="WH_DNA-bd_sf"/>
</dbReference>
<evidence type="ECO:0000313" key="6">
    <source>
        <dbReference type="EMBL" id="GHD62151.1"/>
    </source>
</evidence>
<dbReference type="CDD" id="cd08422">
    <property type="entry name" value="PBP2_CrgA_like"/>
    <property type="match status" value="1"/>
</dbReference>
<dbReference type="RefSeq" id="WP_229797504.1">
    <property type="nucleotide sequence ID" value="NZ_BMYO01000004.1"/>
</dbReference>
<dbReference type="SUPFAM" id="SSF46785">
    <property type="entry name" value="Winged helix' DNA-binding domain"/>
    <property type="match status" value="1"/>
</dbReference>
<dbReference type="Pfam" id="PF03466">
    <property type="entry name" value="LysR_substrate"/>
    <property type="match status" value="1"/>
</dbReference>
<evidence type="ECO:0000259" key="5">
    <source>
        <dbReference type="PROSITE" id="PS50931"/>
    </source>
</evidence>